<sequence>MRSNQDLNNGSRRRPTTGDARSSERGPTAPRRRKIAHLALNQQSGYHCTQKQLCAAPQAALPTGRGWLSISFKLHSKLREVCKSRSRVYM</sequence>
<feature type="region of interest" description="Disordered" evidence="1">
    <location>
        <begin position="1"/>
        <end position="32"/>
    </location>
</feature>
<feature type="compositionally biased region" description="Polar residues" evidence="1">
    <location>
        <begin position="1"/>
        <end position="10"/>
    </location>
</feature>
<dbReference type="AlphaFoldDB" id="A0A9P4QM24"/>
<evidence type="ECO:0000256" key="1">
    <source>
        <dbReference type="SAM" id="MobiDB-lite"/>
    </source>
</evidence>
<comment type="caution">
    <text evidence="2">The sequence shown here is derived from an EMBL/GenBank/DDBJ whole genome shotgun (WGS) entry which is preliminary data.</text>
</comment>
<protein>
    <submittedName>
        <fullName evidence="2">Uncharacterized protein</fullName>
    </submittedName>
</protein>
<dbReference type="EMBL" id="ML996339">
    <property type="protein sequence ID" value="KAF2727316.1"/>
    <property type="molecule type" value="Genomic_DNA"/>
</dbReference>
<evidence type="ECO:0000313" key="3">
    <source>
        <dbReference type="Proteomes" id="UP000799444"/>
    </source>
</evidence>
<name>A0A9P4QM24_9PLEO</name>
<gene>
    <name evidence="2" type="ORF">EJ04DRAFT_140128</name>
</gene>
<evidence type="ECO:0000313" key="2">
    <source>
        <dbReference type="EMBL" id="KAF2727316.1"/>
    </source>
</evidence>
<reference evidence="2" key="1">
    <citation type="journal article" date="2020" name="Stud. Mycol.">
        <title>101 Dothideomycetes genomes: a test case for predicting lifestyles and emergence of pathogens.</title>
        <authorList>
            <person name="Haridas S."/>
            <person name="Albert R."/>
            <person name="Binder M."/>
            <person name="Bloem J."/>
            <person name="Labutti K."/>
            <person name="Salamov A."/>
            <person name="Andreopoulos B."/>
            <person name="Baker S."/>
            <person name="Barry K."/>
            <person name="Bills G."/>
            <person name="Bluhm B."/>
            <person name="Cannon C."/>
            <person name="Castanera R."/>
            <person name="Culley D."/>
            <person name="Daum C."/>
            <person name="Ezra D."/>
            <person name="Gonzalez J."/>
            <person name="Henrissat B."/>
            <person name="Kuo A."/>
            <person name="Liang C."/>
            <person name="Lipzen A."/>
            <person name="Lutzoni F."/>
            <person name="Magnuson J."/>
            <person name="Mondo S."/>
            <person name="Nolan M."/>
            <person name="Ohm R."/>
            <person name="Pangilinan J."/>
            <person name="Park H.-J."/>
            <person name="Ramirez L."/>
            <person name="Alfaro M."/>
            <person name="Sun H."/>
            <person name="Tritt A."/>
            <person name="Yoshinaga Y."/>
            <person name="Zwiers L.-H."/>
            <person name="Turgeon B."/>
            <person name="Goodwin S."/>
            <person name="Spatafora J."/>
            <person name="Crous P."/>
            <person name="Grigoriev I."/>
        </authorList>
    </citation>
    <scope>NUCLEOTIDE SEQUENCE</scope>
    <source>
        <strain evidence="2">CBS 125425</strain>
    </source>
</reference>
<keyword evidence="3" id="KW-1185">Reference proteome</keyword>
<dbReference type="Proteomes" id="UP000799444">
    <property type="component" value="Unassembled WGS sequence"/>
</dbReference>
<proteinExistence type="predicted"/>
<organism evidence="2 3">
    <name type="scientific">Polyplosphaeria fusca</name>
    <dbReference type="NCBI Taxonomy" id="682080"/>
    <lineage>
        <taxon>Eukaryota</taxon>
        <taxon>Fungi</taxon>
        <taxon>Dikarya</taxon>
        <taxon>Ascomycota</taxon>
        <taxon>Pezizomycotina</taxon>
        <taxon>Dothideomycetes</taxon>
        <taxon>Pleosporomycetidae</taxon>
        <taxon>Pleosporales</taxon>
        <taxon>Tetraplosphaeriaceae</taxon>
        <taxon>Polyplosphaeria</taxon>
    </lineage>
</organism>
<accession>A0A9P4QM24</accession>